<dbReference type="Gene3D" id="3.40.109.10">
    <property type="entry name" value="NADH Oxidase"/>
    <property type="match status" value="2"/>
</dbReference>
<sequence length="371" mass="40691">MTVACEPIGSTVLRDIVAAATRAPSAENTQPWRLQWIGDRLRVLHDRSRAMSSDIDSMLDLTGIGTLIESLVIAASSHGLQAEVEALEGLASYGQLRPVTDLLFEACSDTPDPLTDTLESRCTTRRMDANRPLTPEQQQALLDAAEAFPQVRIDWVEDEDLRAVARLVGVGNRVRFEHQPFHAEIYENLRFTAEEALCTSDGLDVATLQLPLGAAGLMRVLRSWPLARIANSLGFSRGVARQASQEVLTSSGVALLSVDAANPECFVEGGRALQRVWLEATRLGLAFHPMASLPVFVAHAKRSCHSTLPPRQRGLITRMLDELHEQFPSLGDRTLQMSFRVGHGVPPARRTLRYSTEQVLQTAPTNEGVFG</sequence>
<evidence type="ECO:0000313" key="2">
    <source>
        <dbReference type="Proteomes" id="UP000315440"/>
    </source>
</evidence>
<evidence type="ECO:0008006" key="3">
    <source>
        <dbReference type="Google" id="ProtNLM"/>
    </source>
</evidence>
<dbReference type="EMBL" id="SJPQ01000001">
    <property type="protein sequence ID" value="TWT89720.1"/>
    <property type="molecule type" value="Genomic_DNA"/>
</dbReference>
<evidence type="ECO:0000313" key="1">
    <source>
        <dbReference type="EMBL" id="TWT89720.1"/>
    </source>
</evidence>
<dbReference type="RefSeq" id="WP_146395615.1">
    <property type="nucleotide sequence ID" value="NZ_SJPQ01000001.1"/>
</dbReference>
<proteinExistence type="predicted"/>
<keyword evidence="2" id="KW-1185">Reference proteome</keyword>
<dbReference type="SUPFAM" id="SSF55469">
    <property type="entry name" value="FMN-dependent nitroreductase-like"/>
    <property type="match status" value="2"/>
</dbReference>
<comment type="caution">
    <text evidence="1">The sequence shown here is derived from an EMBL/GenBank/DDBJ whole genome shotgun (WGS) entry which is preliminary data.</text>
</comment>
<dbReference type="InterPro" id="IPR000415">
    <property type="entry name" value="Nitroreductase-like"/>
</dbReference>
<name>A0A5C5ZR13_9BACT</name>
<organism evidence="1 2">
    <name type="scientific">Pseudobythopirellula maris</name>
    <dbReference type="NCBI Taxonomy" id="2527991"/>
    <lineage>
        <taxon>Bacteria</taxon>
        <taxon>Pseudomonadati</taxon>
        <taxon>Planctomycetota</taxon>
        <taxon>Planctomycetia</taxon>
        <taxon>Pirellulales</taxon>
        <taxon>Lacipirellulaceae</taxon>
        <taxon>Pseudobythopirellula</taxon>
    </lineage>
</organism>
<reference evidence="1 2" key="1">
    <citation type="submission" date="2019-02" db="EMBL/GenBank/DDBJ databases">
        <title>Deep-cultivation of Planctomycetes and their phenomic and genomic characterization uncovers novel biology.</title>
        <authorList>
            <person name="Wiegand S."/>
            <person name="Jogler M."/>
            <person name="Boedeker C."/>
            <person name="Pinto D."/>
            <person name="Vollmers J."/>
            <person name="Rivas-Marin E."/>
            <person name="Kohn T."/>
            <person name="Peeters S.H."/>
            <person name="Heuer A."/>
            <person name="Rast P."/>
            <person name="Oberbeckmann S."/>
            <person name="Bunk B."/>
            <person name="Jeske O."/>
            <person name="Meyerdierks A."/>
            <person name="Storesund J.E."/>
            <person name="Kallscheuer N."/>
            <person name="Luecker S."/>
            <person name="Lage O.M."/>
            <person name="Pohl T."/>
            <person name="Merkel B.J."/>
            <person name="Hornburger P."/>
            <person name="Mueller R.-W."/>
            <person name="Bruemmer F."/>
            <person name="Labrenz M."/>
            <person name="Spormann A.M."/>
            <person name="Op Den Camp H."/>
            <person name="Overmann J."/>
            <person name="Amann R."/>
            <person name="Jetten M.S.M."/>
            <person name="Mascher T."/>
            <person name="Medema M.H."/>
            <person name="Devos D.P."/>
            <person name="Kaster A.-K."/>
            <person name="Ovreas L."/>
            <person name="Rohde M."/>
            <person name="Galperin M.Y."/>
            <person name="Jogler C."/>
        </authorList>
    </citation>
    <scope>NUCLEOTIDE SEQUENCE [LARGE SCALE GENOMIC DNA]</scope>
    <source>
        <strain evidence="1 2">Mal64</strain>
    </source>
</reference>
<protein>
    <recommendedName>
        <fullName evidence="3">Nitroreductase family protein</fullName>
    </recommendedName>
</protein>
<dbReference type="OrthoDB" id="272552at2"/>
<accession>A0A5C5ZR13</accession>
<gene>
    <name evidence="1" type="ORF">Mal64_00990</name>
</gene>
<dbReference type="GO" id="GO:0016491">
    <property type="term" value="F:oxidoreductase activity"/>
    <property type="evidence" value="ECO:0007669"/>
    <property type="project" value="InterPro"/>
</dbReference>
<dbReference type="AlphaFoldDB" id="A0A5C5ZR13"/>
<dbReference type="Proteomes" id="UP000315440">
    <property type="component" value="Unassembled WGS sequence"/>
</dbReference>